<evidence type="ECO:0000313" key="1">
    <source>
        <dbReference type="EMBL" id="CAH1799712.1"/>
    </source>
</evidence>
<dbReference type="AlphaFoldDB" id="A0A8J1TB02"/>
<comment type="caution">
    <text evidence="1">The sequence shown here is derived from an EMBL/GenBank/DDBJ whole genome shotgun (WGS) entry which is preliminary data.</text>
</comment>
<keyword evidence="2" id="KW-1185">Reference proteome</keyword>
<dbReference type="Gene3D" id="3.40.50.1820">
    <property type="entry name" value="alpha/beta hydrolase"/>
    <property type="match status" value="2"/>
</dbReference>
<dbReference type="EMBL" id="CAIIXF020000011">
    <property type="protein sequence ID" value="CAH1799712.1"/>
    <property type="molecule type" value="Genomic_DNA"/>
</dbReference>
<protein>
    <submittedName>
        <fullName evidence="1">Uncharacterized protein</fullName>
    </submittedName>
</protein>
<dbReference type="OrthoDB" id="6020543at2759"/>
<sequence>MNHFFLLFLLLWTTTDAQMTRRLEGYNIDRNQISVAGLSSGAAFAHQMHVIHSATFIGAGIFAGMPYNCAENHDQFDCGLNPENINIQGLIEDTLRFASEGNIDPVSNLRGSKIFLLHGTEDFVVNIGSTRHIQRYYENFGSQVASEYGLQVGHAHPTLNYGWECSEGFTLPPNINNCSYDGAFHIFNSIYDNIVNHNGSVGLNGQFFEFDQSEFKTSEDDSLDDVGYMYVPSGCVERSTACKLHIYFHGCANGRIFLDDEIARNSGFNELAELNNIIVMYPQNEGQLIACWDTNGYEGDGLGWQTKDGIQVQAIKRMVDRVTRIQT</sequence>
<organism evidence="1 2">
    <name type="scientific">Owenia fusiformis</name>
    <name type="common">Polychaete worm</name>
    <dbReference type="NCBI Taxonomy" id="6347"/>
    <lineage>
        <taxon>Eukaryota</taxon>
        <taxon>Metazoa</taxon>
        <taxon>Spiralia</taxon>
        <taxon>Lophotrochozoa</taxon>
        <taxon>Annelida</taxon>
        <taxon>Polychaeta</taxon>
        <taxon>Sedentaria</taxon>
        <taxon>Canalipalpata</taxon>
        <taxon>Sabellida</taxon>
        <taxon>Oweniida</taxon>
        <taxon>Oweniidae</taxon>
        <taxon>Owenia</taxon>
    </lineage>
</organism>
<dbReference type="InterPro" id="IPR029058">
    <property type="entry name" value="AB_hydrolase_fold"/>
</dbReference>
<evidence type="ECO:0000313" key="2">
    <source>
        <dbReference type="Proteomes" id="UP000749559"/>
    </source>
</evidence>
<dbReference type="SUPFAM" id="SSF53474">
    <property type="entry name" value="alpha/beta-Hydrolases"/>
    <property type="match status" value="1"/>
</dbReference>
<dbReference type="PANTHER" id="PTHR42972:SF8">
    <property type="entry name" value="POLYHYDROXYBUTYRATE DEPOLYMERASE"/>
    <property type="match status" value="1"/>
</dbReference>
<proteinExistence type="predicted"/>
<gene>
    <name evidence="1" type="ORF">OFUS_LOCUS23689</name>
</gene>
<name>A0A8J1TB02_OWEFU</name>
<dbReference type="Proteomes" id="UP000749559">
    <property type="component" value="Unassembled WGS sequence"/>
</dbReference>
<reference evidence="1" key="1">
    <citation type="submission" date="2022-03" db="EMBL/GenBank/DDBJ databases">
        <authorList>
            <person name="Martin C."/>
        </authorList>
    </citation>
    <scope>NUCLEOTIDE SEQUENCE</scope>
</reference>
<dbReference type="PANTHER" id="PTHR42972">
    <property type="entry name" value="TOL-PAL SYSTEM PROTEIN TOLB"/>
    <property type="match status" value="1"/>
</dbReference>
<accession>A0A8J1TB02</accession>